<dbReference type="Proteomes" id="UP000580250">
    <property type="component" value="Unassembled WGS sequence"/>
</dbReference>
<dbReference type="EMBL" id="CAJEWN010000315">
    <property type="protein sequence ID" value="CAD2178220.1"/>
    <property type="molecule type" value="Genomic_DNA"/>
</dbReference>
<reference evidence="2 3" key="1">
    <citation type="submission" date="2020-08" db="EMBL/GenBank/DDBJ databases">
        <authorList>
            <person name="Koutsovoulos G."/>
            <person name="Danchin GJ E."/>
        </authorList>
    </citation>
    <scope>NUCLEOTIDE SEQUENCE [LARGE SCALE GENOMIC DNA]</scope>
</reference>
<organism evidence="2 3">
    <name type="scientific">Meloidogyne enterolobii</name>
    <name type="common">Root-knot nematode worm</name>
    <name type="synonym">Meloidogyne mayaguensis</name>
    <dbReference type="NCBI Taxonomy" id="390850"/>
    <lineage>
        <taxon>Eukaryota</taxon>
        <taxon>Metazoa</taxon>
        <taxon>Ecdysozoa</taxon>
        <taxon>Nematoda</taxon>
        <taxon>Chromadorea</taxon>
        <taxon>Rhabditida</taxon>
        <taxon>Tylenchina</taxon>
        <taxon>Tylenchomorpha</taxon>
        <taxon>Tylenchoidea</taxon>
        <taxon>Meloidogynidae</taxon>
        <taxon>Meloidogyninae</taxon>
        <taxon>Meloidogyne</taxon>
    </lineage>
</organism>
<dbReference type="AlphaFoldDB" id="A0A6V7VTE5"/>
<evidence type="ECO:0000313" key="2">
    <source>
        <dbReference type="EMBL" id="CAD2178220.1"/>
    </source>
</evidence>
<accession>A0A6V7VTE5</accession>
<protein>
    <submittedName>
        <fullName evidence="2">Uncharacterized protein</fullName>
    </submittedName>
</protein>
<keyword evidence="1" id="KW-0732">Signal</keyword>
<feature type="signal peptide" evidence="1">
    <location>
        <begin position="1"/>
        <end position="23"/>
    </location>
</feature>
<proteinExistence type="predicted"/>
<evidence type="ECO:0000313" key="3">
    <source>
        <dbReference type="Proteomes" id="UP000580250"/>
    </source>
</evidence>
<feature type="chain" id="PRO_5027767052" evidence="1">
    <location>
        <begin position="24"/>
        <end position="146"/>
    </location>
</feature>
<sequence>MYFPITFSLLCLCILQNINIVSSELISEIAKKAFDLELNSGNFIYGNQHIADAILKMLTAFYPFQRFMIFVANDGGNIARRTDHTEWFKQNDKHVTIYITTTSNSYLGSKDCYGNISEEFKVAIQKRIKYLEELETCVERTCVCYN</sequence>
<name>A0A6V7VTE5_MELEN</name>
<evidence type="ECO:0000256" key="1">
    <source>
        <dbReference type="SAM" id="SignalP"/>
    </source>
</evidence>
<comment type="caution">
    <text evidence="2">The sequence shown here is derived from an EMBL/GenBank/DDBJ whole genome shotgun (WGS) entry which is preliminary data.</text>
</comment>
<gene>
    <name evidence="2" type="ORF">MENT_LOCUS30148</name>
</gene>